<comment type="caution">
    <text evidence="2">The sequence shown here is derived from an EMBL/GenBank/DDBJ whole genome shotgun (WGS) entry which is preliminary data.</text>
</comment>
<dbReference type="AlphaFoldDB" id="A0A940MNH2"/>
<keyword evidence="3" id="KW-1185">Reference proteome</keyword>
<gene>
    <name evidence="2" type="ORF">J5474_08505</name>
</gene>
<feature type="region of interest" description="Disordered" evidence="1">
    <location>
        <begin position="61"/>
        <end position="81"/>
    </location>
</feature>
<name>A0A940MNH2_9RHOB</name>
<dbReference type="Proteomes" id="UP000675940">
    <property type="component" value="Unassembled WGS sequence"/>
</dbReference>
<evidence type="ECO:0000256" key="1">
    <source>
        <dbReference type="SAM" id="MobiDB-lite"/>
    </source>
</evidence>
<sequence length="81" mass="9024">MARLLDVQHPWFVPLWRRIATVGACLGWATLELSLGNNGWAAMLGLLGLYCAHQFFVAFDPPPDQPEDPEAPRNHTEKDPG</sequence>
<organism evidence="2 3">
    <name type="scientific">Sagittula salina</name>
    <dbReference type="NCBI Taxonomy" id="2820268"/>
    <lineage>
        <taxon>Bacteria</taxon>
        <taxon>Pseudomonadati</taxon>
        <taxon>Pseudomonadota</taxon>
        <taxon>Alphaproteobacteria</taxon>
        <taxon>Rhodobacterales</taxon>
        <taxon>Roseobacteraceae</taxon>
        <taxon>Sagittula</taxon>
    </lineage>
</organism>
<protein>
    <recommendedName>
        <fullName evidence="4">DUF3329 domain-containing protein</fullName>
    </recommendedName>
</protein>
<accession>A0A940MNH2</accession>
<dbReference type="EMBL" id="JAGISH010000004">
    <property type="protein sequence ID" value="MBP0482529.1"/>
    <property type="molecule type" value="Genomic_DNA"/>
</dbReference>
<proteinExistence type="predicted"/>
<feature type="compositionally biased region" description="Basic and acidic residues" evidence="1">
    <location>
        <begin position="70"/>
        <end position="81"/>
    </location>
</feature>
<dbReference type="RefSeq" id="WP_209360429.1">
    <property type="nucleotide sequence ID" value="NZ_JAGISH010000004.1"/>
</dbReference>
<evidence type="ECO:0008006" key="4">
    <source>
        <dbReference type="Google" id="ProtNLM"/>
    </source>
</evidence>
<evidence type="ECO:0000313" key="3">
    <source>
        <dbReference type="Proteomes" id="UP000675940"/>
    </source>
</evidence>
<reference evidence="2" key="1">
    <citation type="submission" date="2021-03" db="EMBL/GenBank/DDBJ databases">
        <title>Sagittula salina sp. nov. strain M10.9X isolated from the marine waste.</title>
        <authorList>
            <person name="Satari L."/>
            <person name="Molina-Menor E."/>
            <person name="Vidal-Verdu A."/>
            <person name="Pascual J."/>
            <person name="Pereto J."/>
            <person name="Porcar M."/>
        </authorList>
    </citation>
    <scope>NUCLEOTIDE SEQUENCE</scope>
    <source>
        <strain evidence="2">M10.9X</strain>
    </source>
</reference>
<evidence type="ECO:0000313" key="2">
    <source>
        <dbReference type="EMBL" id="MBP0482529.1"/>
    </source>
</evidence>